<reference evidence="5" key="1">
    <citation type="submission" date="2014-09" db="EMBL/GenBank/DDBJ databases">
        <authorList>
            <person name="Magalhaes I.L.F."/>
            <person name="Oliveira U."/>
            <person name="Santos F.R."/>
            <person name="Vidigal T.H.D.A."/>
            <person name="Brescovit A.D."/>
            <person name="Santos A.J."/>
        </authorList>
    </citation>
    <scope>NUCLEOTIDE SEQUENCE</scope>
    <source>
        <tissue evidence="5">Shoot tissue taken approximately 20 cm above the soil surface</tissue>
    </source>
</reference>
<feature type="domain" description="Pectinesterase inhibitor" evidence="4">
    <location>
        <begin position="10"/>
        <end position="134"/>
    </location>
</feature>
<dbReference type="Gene3D" id="1.20.140.40">
    <property type="entry name" value="Invertase/pectin methylesterase inhibitor family protein"/>
    <property type="match status" value="1"/>
</dbReference>
<evidence type="ECO:0000313" key="5">
    <source>
        <dbReference type="EMBL" id="JAE34902.1"/>
    </source>
</evidence>
<evidence type="ECO:0000256" key="1">
    <source>
        <dbReference type="ARBA" id="ARBA00022729"/>
    </source>
</evidence>
<dbReference type="NCBIfam" id="TIGR01614">
    <property type="entry name" value="PME_inhib"/>
    <property type="match status" value="1"/>
</dbReference>
<proteinExistence type="inferred from homology"/>
<accession>A0A0A9HDS1</accession>
<evidence type="ECO:0000259" key="4">
    <source>
        <dbReference type="SMART" id="SM00856"/>
    </source>
</evidence>
<dbReference type="AlphaFoldDB" id="A0A0A9HDS1"/>
<dbReference type="EMBL" id="GBRH01162994">
    <property type="protein sequence ID" value="JAE34902.1"/>
    <property type="molecule type" value="Transcribed_RNA"/>
</dbReference>
<dbReference type="PANTHER" id="PTHR35357">
    <property type="entry name" value="OS02G0537100 PROTEIN"/>
    <property type="match status" value="1"/>
</dbReference>
<comment type="similarity">
    <text evidence="3">Belongs to the PMEI family.</text>
</comment>
<sequence>MHASPSLLATRMLAITNADKHGLAVIAVKIAGAAAKSTAKHIDALKASEKDKKRLGCLSACVEVYSNAVDQTSVAANGIASGKTGGLQDAVTTLSAVLEAPNTCEEGFDDLDEMSPPKVEHSNFGKETAITLCVTSALLPSL</sequence>
<dbReference type="Pfam" id="PF04043">
    <property type="entry name" value="PMEI"/>
    <property type="match status" value="1"/>
</dbReference>
<keyword evidence="1" id="KW-0732">Signal</keyword>
<name>A0A0A9HDS1_ARUDO</name>
<dbReference type="GO" id="GO:0004857">
    <property type="term" value="F:enzyme inhibitor activity"/>
    <property type="evidence" value="ECO:0007669"/>
    <property type="project" value="InterPro"/>
</dbReference>
<keyword evidence="2" id="KW-1015">Disulfide bond</keyword>
<dbReference type="PANTHER" id="PTHR35357:SF24">
    <property type="entry name" value="OS04G0587200 PROTEIN"/>
    <property type="match status" value="1"/>
</dbReference>
<evidence type="ECO:0000256" key="2">
    <source>
        <dbReference type="ARBA" id="ARBA00023157"/>
    </source>
</evidence>
<protein>
    <recommendedName>
        <fullName evidence="4">Pectinesterase inhibitor domain-containing protein</fullName>
    </recommendedName>
</protein>
<dbReference type="SUPFAM" id="SSF101148">
    <property type="entry name" value="Plant invertase/pectin methylesterase inhibitor"/>
    <property type="match status" value="1"/>
</dbReference>
<organism evidence="5">
    <name type="scientific">Arundo donax</name>
    <name type="common">Giant reed</name>
    <name type="synonym">Donax arundinaceus</name>
    <dbReference type="NCBI Taxonomy" id="35708"/>
    <lineage>
        <taxon>Eukaryota</taxon>
        <taxon>Viridiplantae</taxon>
        <taxon>Streptophyta</taxon>
        <taxon>Embryophyta</taxon>
        <taxon>Tracheophyta</taxon>
        <taxon>Spermatophyta</taxon>
        <taxon>Magnoliopsida</taxon>
        <taxon>Liliopsida</taxon>
        <taxon>Poales</taxon>
        <taxon>Poaceae</taxon>
        <taxon>PACMAD clade</taxon>
        <taxon>Arundinoideae</taxon>
        <taxon>Arundineae</taxon>
        <taxon>Arundo</taxon>
    </lineage>
</organism>
<reference evidence="5" key="2">
    <citation type="journal article" date="2015" name="Data Brief">
        <title>Shoot transcriptome of the giant reed, Arundo donax.</title>
        <authorList>
            <person name="Barrero R.A."/>
            <person name="Guerrero F.D."/>
            <person name="Moolhuijzen P."/>
            <person name="Goolsby J.A."/>
            <person name="Tidwell J."/>
            <person name="Bellgard S.E."/>
            <person name="Bellgard M.I."/>
        </authorList>
    </citation>
    <scope>NUCLEOTIDE SEQUENCE</scope>
    <source>
        <tissue evidence="5">Shoot tissue taken approximately 20 cm above the soil surface</tissue>
    </source>
</reference>
<dbReference type="SMART" id="SM00856">
    <property type="entry name" value="PMEI"/>
    <property type="match status" value="1"/>
</dbReference>
<dbReference type="InterPro" id="IPR006501">
    <property type="entry name" value="Pectinesterase_inhib_dom"/>
</dbReference>
<dbReference type="InterPro" id="IPR035513">
    <property type="entry name" value="Invertase/methylesterase_inhib"/>
</dbReference>
<evidence type="ECO:0000256" key="3">
    <source>
        <dbReference type="ARBA" id="ARBA00038471"/>
    </source>
</evidence>